<feature type="compositionally biased region" description="Low complexity" evidence="1">
    <location>
        <begin position="144"/>
        <end position="164"/>
    </location>
</feature>
<feature type="compositionally biased region" description="Basic and acidic residues" evidence="1">
    <location>
        <begin position="653"/>
        <end position="678"/>
    </location>
</feature>
<feature type="compositionally biased region" description="Acidic residues" evidence="1">
    <location>
        <begin position="327"/>
        <end position="343"/>
    </location>
</feature>
<proteinExistence type="predicted"/>
<dbReference type="GeneID" id="92209491"/>
<feature type="region of interest" description="Disordered" evidence="1">
    <location>
        <begin position="491"/>
        <end position="777"/>
    </location>
</feature>
<sequence>MDFEERLETAERSESPSLVGASIRSADDSPHRNYIHPEKYQSSRSKSKTRHSKLNQAISASLDDLINEGALLNSDADFDEFLDSDGGVKKDAQYTTKKRDDQATKNEIEKALESKEPVRAKTARTAVNKDKLDRESAKKPTDNSIESSADSFSSTTATKPTAASQFYQQEDYSTPNLSEYQLDQDIKDHKDLLSHVQSYDLEKLPRSNLSLRQEDDNEQPRSRPSARSNQTLSTVQQQRLEGNLHTPVFHTDRARSRSRSANPTARAADRSSSRSSANSSRPHLARGDSYKNVHGEEPSKYELPPSFSTKEEQLKEEDEVEKKDGGDGSENDGGDGDGDDDDDDRRTRHSRPTMGESIAAAEAKKAAELKAIDEIKKRNPAFVSDFESNPVTRDPSLVTSGDYTNFEVDSPSTELPASDHLYAARSQSSTNYLRSISRSRSRARPLNNAQDEKNDANTDSLIEEGALVTDDPYASITQLDTMVNNVLQGKETPGVNFLPLTEETEKEVEAESTGTGNNSEKNHKKEEERKEKEKEKEEPVQEKSVTVKPSTDAKNTKPSSEKNPPKNASHASSKPESEKTTLESDTHEKPIDEDIERAKIHSNEKDDSNTDNLKAEGALVSDDPLENVEKVDEADLEKEGVTSGKDVSQQETESERKTETNSKGKTPKLEHTKKDPKENLLAASGDVDGPEDLEKMEEEAEGEKEINLESAEEAKGKIPADEKAELESAENNEKESESAAANHKVRTTEVTKDVKYDSEATTPSNDGDDGEQDDDLENLNVSPEEIRKHLESLPIYIFTSLAGGMQIMPRTNRLATILQANGIKFEYRDLGTDEAAKKIWKRQAEGKTLPGVVRGDDFIGNWQAIDEANEEYRLKDLLYENF</sequence>
<name>A0ABP0ZSI9_9ASCO</name>
<dbReference type="SUPFAM" id="SSF52833">
    <property type="entry name" value="Thioredoxin-like"/>
    <property type="match status" value="1"/>
</dbReference>
<feature type="compositionally biased region" description="Basic and acidic residues" evidence="1">
    <location>
        <begin position="86"/>
        <end position="119"/>
    </location>
</feature>
<reference evidence="2 3" key="1">
    <citation type="submission" date="2024-03" db="EMBL/GenBank/DDBJ databases">
        <authorList>
            <person name="Brejova B."/>
        </authorList>
    </citation>
    <scope>NUCLEOTIDE SEQUENCE [LARGE SCALE GENOMIC DNA]</scope>
    <source>
        <strain evidence="2 3">CBS 14171</strain>
    </source>
</reference>
<feature type="compositionally biased region" description="Basic and acidic residues" evidence="1">
    <location>
        <begin position="573"/>
        <end position="608"/>
    </location>
</feature>
<feature type="compositionally biased region" description="Polar residues" evidence="1">
    <location>
        <begin position="225"/>
        <end position="240"/>
    </location>
</feature>
<feature type="compositionally biased region" description="Basic and acidic residues" evidence="1">
    <location>
        <begin position="1"/>
        <end position="14"/>
    </location>
</feature>
<feature type="compositionally biased region" description="Basic and acidic residues" evidence="1">
    <location>
        <begin position="212"/>
        <end position="221"/>
    </location>
</feature>
<dbReference type="RefSeq" id="XP_066831233.1">
    <property type="nucleotide sequence ID" value="XM_066974500.1"/>
</dbReference>
<dbReference type="EMBL" id="OZ022409">
    <property type="protein sequence ID" value="CAK9440195.1"/>
    <property type="molecule type" value="Genomic_DNA"/>
</dbReference>
<feature type="compositionally biased region" description="Basic and acidic residues" evidence="1">
    <location>
        <begin position="746"/>
        <end position="758"/>
    </location>
</feature>
<dbReference type="InterPro" id="IPR036249">
    <property type="entry name" value="Thioredoxin-like_sf"/>
</dbReference>
<dbReference type="Proteomes" id="UP001497383">
    <property type="component" value="Chromosome 5"/>
</dbReference>
<feature type="compositionally biased region" description="Basic and acidic residues" evidence="1">
    <location>
        <begin position="127"/>
        <end position="141"/>
    </location>
</feature>
<evidence type="ECO:0000313" key="2">
    <source>
        <dbReference type="EMBL" id="CAK9440195.1"/>
    </source>
</evidence>
<evidence type="ECO:0000256" key="1">
    <source>
        <dbReference type="SAM" id="MobiDB-lite"/>
    </source>
</evidence>
<feature type="compositionally biased region" description="Basic and acidic residues" evidence="1">
    <location>
        <begin position="520"/>
        <end position="541"/>
    </location>
</feature>
<feature type="region of interest" description="Disordered" evidence="1">
    <location>
        <begin position="422"/>
        <end position="471"/>
    </location>
</feature>
<keyword evidence="3" id="KW-1185">Reference proteome</keyword>
<organism evidence="2 3">
    <name type="scientific">Lodderomyces beijingensis</name>
    <dbReference type="NCBI Taxonomy" id="1775926"/>
    <lineage>
        <taxon>Eukaryota</taxon>
        <taxon>Fungi</taxon>
        <taxon>Dikarya</taxon>
        <taxon>Ascomycota</taxon>
        <taxon>Saccharomycotina</taxon>
        <taxon>Pichiomycetes</taxon>
        <taxon>Debaryomycetaceae</taxon>
        <taxon>Candida/Lodderomyces clade</taxon>
        <taxon>Lodderomyces</taxon>
    </lineage>
</organism>
<feature type="compositionally biased region" description="Acidic residues" evidence="1">
    <location>
        <begin position="688"/>
        <end position="702"/>
    </location>
</feature>
<evidence type="ECO:0000313" key="3">
    <source>
        <dbReference type="Proteomes" id="UP001497383"/>
    </source>
</evidence>
<protein>
    <recommendedName>
        <fullName evidence="4">Glutaredoxin domain-containing protein</fullName>
    </recommendedName>
</protein>
<accession>A0ABP0ZSI9</accession>
<gene>
    <name evidence="2" type="ORF">LODBEIA_P42950</name>
</gene>
<dbReference type="InterPro" id="IPR006993">
    <property type="entry name" value="Glut_rich_SH3-bd"/>
</dbReference>
<dbReference type="Gene3D" id="3.40.30.10">
    <property type="entry name" value="Glutaredoxin"/>
    <property type="match status" value="1"/>
</dbReference>
<feature type="compositionally biased region" description="Polar residues" evidence="1">
    <location>
        <begin position="386"/>
        <end position="398"/>
    </location>
</feature>
<dbReference type="PROSITE" id="PS51354">
    <property type="entry name" value="GLUTAREDOXIN_2"/>
    <property type="match status" value="1"/>
</dbReference>
<feature type="compositionally biased region" description="Acidic residues" evidence="1">
    <location>
        <begin position="766"/>
        <end position="777"/>
    </location>
</feature>
<feature type="region of interest" description="Disordered" evidence="1">
    <location>
        <begin position="1"/>
        <end position="55"/>
    </location>
</feature>
<feature type="compositionally biased region" description="Polar residues" evidence="1">
    <location>
        <begin position="165"/>
        <end position="181"/>
    </location>
</feature>
<feature type="region of interest" description="Disordered" evidence="1">
    <location>
        <begin position="197"/>
        <end position="362"/>
    </location>
</feature>
<feature type="region of interest" description="Disordered" evidence="1">
    <location>
        <begin position="78"/>
        <end position="183"/>
    </location>
</feature>
<feature type="compositionally biased region" description="Polar residues" evidence="1">
    <location>
        <begin position="547"/>
        <end position="558"/>
    </location>
</feature>
<feature type="compositionally biased region" description="Basic and acidic residues" evidence="1">
    <location>
        <begin position="627"/>
        <end position="640"/>
    </location>
</feature>
<feature type="compositionally biased region" description="Basic and acidic residues" evidence="1">
    <location>
        <begin position="25"/>
        <end position="41"/>
    </location>
</feature>
<dbReference type="Pfam" id="PF04908">
    <property type="entry name" value="SH3BGR"/>
    <property type="match status" value="1"/>
</dbReference>
<feature type="compositionally biased region" description="Basic and acidic residues" evidence="1">
    <location>
        <begin position="703"/>
        <end position="737"/>
    </location>
</feature>
<feature type="compositionally biased region" description="Basic and acidic residues" evidence="1">
    <location>
        <begin position="285"/>
        <end position="300"/>
    </location>
</feature>
<feature type="region of interest" description="Disordered" evidence="1">
    <location>
        <begin position="378"/>
        <end position="398"/>
    </location>
</feature>
<evidence type="ECO:0008006" key="4">
    <source>
        <dbReference type="Google" id="ProtNLM"/>
    </source>
</evidence>